<evidence type="ECO:0000313" key="2">
    <source>
        <dbReference type="EMBL" id="VDL95681.1"/>
    </source>
</evidence>
<sequence>MGFKSGQYTNFCSFVPIQQKRNLVRFLAQRARKICSADCIEEELRNIENFLRENGYPDRSITKNLVTRPEKPTTLTAEKKTLFLKVPFQWDAVSKLLKRRLDQAVARTFPAATAIRLRKPVLCAHGTVNDGLITCTPGRILFPSPPPPFVNDHQTLTAA</sequence>
<dbReference type="WBParaSite" id="SSLN_0000965101-mRNA-1">
    <property type="protein sequence ID" value="SSLN_0000965101-mRNA-1"/>
    <property type="gene ID" value="SSLN_0000965101"/>
</dbReference>
<dbReference type="AlphaFoldDB" id="A0A183SYJ8"/>
<organism evidence="4">
    <name type="scientific">Schistocephalus solidus</name>
    <name type="common">Tapeworm</name>
    <dbReference type="NCBI Taxonomy" id="70667"/>
    <lineage>
        <taxon>Eukaryota</taxon>
        <taxon>Metazoa</taxon>
        <taxon>Spiralia</taxon>
        <taxon>Lophotrochozoa</taxon>
        <taxon>Platyhelminthes</taxon>
        <taxon>Cestoda</taxon>
        <taxon>Eucestoda</taxon>
        <taxon>Diphyllobothriidea</taxon>
        <taxon>Diphyllobothriidae</taxon>
        <taxon>Schistocephalus</taxon>
    </lineage>
</organism>
<keyword evidence="3" id="KW-1185">Reference proteome</keyword>
<reference evidence="4" key="1">
    <citation type="submission" date="2016-06" db="UniProtKB">
        <authorList>
            <consortium name="WormBaseParasite"/>
        </authorList>
    </citation>
    <scope>IDENTIFICATION</scope>
</reference>
<gene>
    <name evidence="2" type="ORF">SSLN_LOCUS9296</name>
</gene>
<evidence type="ECO:0000313" key="3">
    <source>
        <dbReference type="Proteomes" id="UP000275846"/>
    </source>
</evidence>
<reference evidence="2 3" key="2">
    <citation type="submission" date="2018-11" db="EMBL/GenBank/DDBJ databases">
        <authorList>
            <consortium name="Pathogen Informatics"/>
        </authorList>
    </citation>
    <scope>NUCLEOTIDE SEQUENCE [LARGE SCALE GENOMIC DNA]</scope>
    <source>
        <strain evidence="2 3">NST_G2</strain>
    </source>
</reference>
<dbReference type="OrthoDB" id="6263948at2759"/>
<dbReference type="EMBL" id="UYSU01035159">
    <property type="protein sequence ID" value="VDL95681.1"/>
    <property type="molecule type" value="Genomic_DNA"/>
</dbReference>
<dbReference type="Proteomes" id="UP000275846">
    <property type="component" value="Unassembled WGS sequence"/>
</dbReference>
<name>A0A183SYJ8_SCHSO</name>
<accession>A0A183SYJ8</accession>
<protein>
    <recommendedName>
        <fullName evidence="1">Helix-turn-helix domain-containing protein</fullName>
    </recommendedName>
</protein>
<evidence type="ECO:0000313" key="4">
    <source>
        <dbReference type="WBParaSite" id="SSLN_0000965101-mRNA-1"/>
    </source>
</evidence>
<feature type="domain" description="Helix-turn-helix" evidence="1">
    <location>
        <begin position="7"/>
        <end position="64"/>
    </location>
</feature>
<dbReference type="InterPro" id="IPR058912">
    <property type="entry name" value="HTH_animal"/>
</dbReference>
<evidence type="ECO:0000259" key="1">
    <source>
        <dbReference type="Pfam" id="PF26215"/>
    </source>
</evidence>
<proteinExistence type="predicted"/>
<dbReference type="Pfam" id="PF26215">
    <property type="entry name" value="HTH_animal"/>
    <property type="match status" value="1"/>
</dbReference>